<protein>
    <submittedName>
        <fullName evidence="2">Uncharacterized protein</fullName>
    </submittedName>
</protein>
<accession>A0A3B4T6R0</accession>
<keyword evidence="3" id="KW-1185">Reference proteome</keyword>
<organism evidence="2 3">
    <name type="scientific">Seriola dumerili</name>
    <name type="common">Greater amberjack</name>
    <name type="synonym">Caranx dumerili</name>
    <dbReference type="NCBI Taxonomy" id="41447"/>
    <lineage>
        <taxon>Eukaryota</taxon>
        <taxon>Metazoa</taxon>
        <taxon>Chordata</taxon>
        <taxon>Craniata</taxon>
        <taxon>Vertebrata</taxon>
        <taxon>Euteleostomi</taxon>
        <taxon>Actinopterygii</taxon>
        <taxon>Neopterygii</taxon>
        <taxon>Teleostei</taxon>
        <taxon>Neoteleostei</taxon>
        <taxon>Acanthomorphata</taxon>
        <taxon>Carangaria</taxon>
        <taxon>Carangiformes</taxon>
        <taxon>Carangidae</taxon>
        <taxon>Seriola</taxon>
    </lineage>
</organism>
<dbReference type="Ensembl" id="ENSSDUT00000001866.1">
    <property type="protein sequence ID" value="ENSSDUP00000001806.1"/>
    <property type="gene ID" value="ENSSDUG00000001424.1"/>
</dbReference>
<feature type="signal peptide" evidence="1">
    <location>
        <begin position="1"/>
        <end position="20"/>
    </location>
</feature>
<reference evidence="2" key="1">
    <citation type="submission" date="2025-08" db="UniProtKB">
        <authorList>
            <consortium name="Ensembl"/>
        </authorList>
    </citation>
    <scope>IDENTIFICATION</scope>
</reference>
<proteinExistence type="predicted"/>
<feature type="chain" id="PRO_5017229075" evidence="1">
    <location>
        <begin position="21"/>
        <end position="152"/>
    </location>
</feature>
<dbReference type="AlphaFoldDB" id="A0A3B4T6R0"/>
<dbReference type="InterPro" id="IPR036691">
    <property type="entry name" value="Endo/exonu/phosph_ase_sf"/>
</dbReference>
<reference evidence="2" key="2">
    <citation type="submission" date="2025-09" db="UniProtKB">
        <authorList>
            <consortium name="Ensembl"/>
        </authorList>
    </citation>
    <scope>IDENTIFICATION</scope>
</reference>
<dbReference type="STRING" id="41447.ENSSDUP00000001806"/>
<dbReference type="Proteomes" id="UP000261420">
    <property type="component" value="Unplaced"/>
</dbReference>
<dbReference type="Gene3D" id="3.60.10.10">
    <property type="entry name" value="Endonuclease/exonuclease/phosphatase"/>
    <property type="match status" value="1"/>
</dbReference>
<keyword evidence="1" id="KW-0732">Signal</keyword>
<evidence type="ECO:0000313" key="2">
    <source>
        <dbReference type="Ensembl" id="ENSSDUP00000001806.1"/>
    </source>
</evidence>
<sequence>MENCVSLFGVIILILKNVVTKVYDQRTDSEGRWIALHKDIMGRRCSMLNIYPPNTDSPELFNALIKTIQNISNTDIIIGSSKTQCIRKIWQRWRTLHHLKFPETMSREQSLVDVAVPERVMGVTKDSTAVLETSLSEMILEVAVRLWTLSNE</sequence>
<name>A0A3B4T6R0_SERDU</name>
<evidence type="ECO:0000313" key="3">
    <source>
        <dbReference type="Proteomes" id="UP000261420"/>
    </source>
</evidence>
<dbReference type="GeneTree" id="ENSGT01050000245377"/>
<evidence type="ECO:0000256" key="1">
    <source>
        <dbReference type="SAM" id="SignalP"/>
    </source>
</evidence>